<evidence type="ECO:0000313" key="2">
    <source>
        <dbReference type="EMBL" id="EER03719.1"/>
    </source>
</evidence>
<dbReference type="InterPro" id="IPR010736">
    <property type="entry name" value="SHIPPO-rpt"/>
</dbReference>
<feature type="compositionally biased region" description="Polar residues" evidence="1">
    <location>
        <begin position="106"/>
        <end position="117"/>
    </location>
</feature>
<dbReference type="InParanoid" id="C5LHW5"/>
<dbReference type="Pfam" id="PF07004">
    <property type="entry name" value="SHIPPO-rpt"/>
    <property type="match status" value="2"/>
</dbReference>
<evidence type="ECO:0000256" key="1">
    <source>
        <dbReference type="SAM" id="MobiDB-lite"/>
    </source>
</evidence>
<reference evidence="2 3" key="1">
    <citation type="submission" date="2008-07" db="EMBL/GenBank/DDBJ databases">
        <authorList>
            <person name="El-Sayed N."/>
            <person name="Caler E."/>
            <person name="Inman J."/>
            <person name="Amedeo P."/>
            <person name="Hass B."/>
            <person name="Wortman J."/>
        </authorList>
    </citation>
    <scope>NUCLEOTIDE SEQUENCE [LARGE SCALE GENOMIC DNA]</scope>
    <source>
        <strain evidence="3">ATCC 50983 / TXsc</strain>
    </source>
</reference>
<feature type="region of interest" description="Disordered" evidence="1">
    <location>
        <begin position="19"/>
        <end position="64"/>
    </location>
</feature>
<dbReference type="Proteomes" id="UP000007800">
    <property type="component" value="Unassembled WGS sequence"/>
</dbReference>
<dbReference type="EMBL" id="GG682149">
    <property type="protein sequence ID" value="EER03719.1"/>
    <property type="molecule type" value="Genomic_DNA"/>
</dbReference>
<accession>C5LHW5</accession>
<sequence length="117" mass="12348">MSPPSPSYPLLTGLSSIRKAPKWSMNGRGPSSLVNSESNKIPGPGAYASEKASGADGRSEEPIEETTTALVRYLTSPRFVFGTASRDQLSRKKAETVIPGPGAYTPRNSEGSSAAQY</sequence>
<proteinExistence type="predicted"/>
<dbReference type="OrthoDB" id="429991at2759"/>
<evidence type="ECO:0000313" key="3">
    <source>
        <dbReference type="Proteomes" id="UP000007800"/>
    </source>
</evidence>
<protein>
    <submittedName>
        <fullName evidence="2">Uncharacterized protein</fullName>
    </submittedName>
</protein>
<dbReference type="OMA" id="NADMLST"/>
<dbReference type="RefSeq" id="XP_002771903.1">
    <property type="nucleotide sequence ID" value="XM_002771857.1"/>
</dbReference>
<organism evidence="3">
    <name type="scientific">Perkinsus marinus (strain ATCC 50983 / TXsc)</name>
    <dbReference type="NCBI Taxonomy" id="423536"/>
    <lineage>
        <taxon>Eukaryota</taxon>
        <taxon>Sar</taxon>
        <taxon>Alveolata</taxon>
        <taxon>Perkinsozoa</taxon>
        <taxon>Perkinsea</taxon>
        <taxon>Perkinsida</taxon>
        <taxon>Perkinsidae</taxon>
        <taxon>Perkinsus</taxon>
    </lineage>
</organism>
<name>C5LHW5_PERM5</name>
<dbReference type="GeneID" id="9048213"/>
<gene>
    <name evidence="2" type="ORF">Pmar_PMAR023016</name>
</gene>
<keyword evidence="3" id="KW-1185">Reference proteome</keyword>
<dbReference type="AlphaFoldDB" id="C5LHW5"/>
<feature type="region of interest" description="Disordered" evidence="1">
    <location>
        <begin position="84"/>
        <end position="117"/>
    </location>
</feature>